<reference evidence="2" key="1">
    <citation type="journal article" date="2014" name="Int. J. Syst. Evol. Microbiol.">
        <title>Complete genome sequence of Corynebacterium casei LMG S-19264T (=DSM 44701T), isolated from a smear-ripened cheese.</title>
        <authorList>
            <consortium name="US DOE Joint Genome Institute (JGI-PGF)"/>
            <person name="Walter F."/>
            <person name="Albersmeier A."/>
            <person name="Kalinowski J."/>
            <person name="Ruckert C."/>
        </authorList>
    </citation>
    <scope>NUCLEOTIDE SEQUENCE</scope>
    <source>
        <strain evidence="2">JCM 3090</strain>
    </source>
</reference>
<dbReference type="EMBL" id="BMQB01000008">
    <property type="protein sequence ID" value="GGK01836.1"/>
    <property type="molecule type" value="Genomic_DNA"/>
</dbReference>
<keyword evidence="3" id="KW-1185">Reference proteome</keyword>
<comment type="caution">
    <text evidence="2">The sequence shown here is derived from an EMBL/GenBank/DDBJ whole genome shotgun (WGS) entry which is preliminary data.</text>
</comment>
<proteinExistence type="predicted"/>
<feature type="domain" description="VOC" evidence="1">
    <location>
        <begin position="6"/>
        <end position="120"/>
    </location>
</feature>
<dbReference type="RefSeq" id="WP_189171233.1">
    <property type="nucleotide sequence ID" value="NZ_BMQB01000008.1"/>
</dbReference>
<protein>
    <recommendedName>
        <fullName evidence="1">VOC domain-containing protein</fullName>
    </recommendedName>
</protein>
<dbReference type="SUPFAM" id="SSF54593">
    <property type="entry name" value="Glyoxalase/Bleomycin resistance protein/Dihydroxybiphenyl dioxygenase"/>
    <property type="match status" value="1"/>
</dbReference>
<evidence type="ECO:0000313" key="3">
    <source>
        <dbReference type="Proteomes" id="UP000649739"/>
    </source>
</evidence>
<evidence type="ECO:0000259" key="1">
    <source>
        <dbReference type="PROSITE" id="PS51819"/>
    </source>
</evidence>
<reference evidence="2" key="2">
    <citation type="submission" date="2020-09" db="EMBL/GenBank/DDBJ databases">
        <authorList>
            <person name="Sun Q."/>
            <person name="Ohkuma M."/>
        </authorList>
    </citation>
    <scope>NUCLEOTIDE SEQUENCE</scope>
    <source>
        <strain evidence="2">JCM 3090</strain>
    </source>
</reference>
<dbReference type="Pfam" id="PF00903">
    <property type="entry name" value="Glyoxalase"/>
    <property type="match status" value="1"/>
</dbReference>
<gene>
    <name evidence="2" type="ORF">GCM10010123_34680</name>
</gene>
<dbReference type="InterPro" id="IPR037523">
    <property type="entry name" value="VOC_core"/>
</dbReference>
<dbReference type="Gene3D" id="3.10.180.10">
    <property type="entry name" value="2,3-Dihydroxybiphenyl 1,2-Dioxygenase, domain 1"/>
    <property type="match status" value="1"/>
</dbReference>
<accession>A0A8J3BEN1</accession>
<dbReference type="PROSITE" id="PS51819">
    <property type="entry name" value="VOC"/>
    <property type="match status" value="1"/>
</dbReference>
<evidence type="ECO:0000313" key="2">
    <source>
        <dbReference type="EMBL" id="GGK01836.1"/>
    </source>
</evidence>
<dbReference type="InterPro" id="IPR029068">
    <property type="entry name" value="Glyas_Bleomycin-R_OHBP_Dase"/>
</dbReference>
<dbReference type="Proteomes" id="UP000649739">
    <property type="component" value="Unassembled WGS sequence"/>
</dbReference>
<dbReference type="AlphaFoldDB" id="A0A8J3BEN1"/>
<sequence length="219" mass="23407">MQGIVTALIPVVYVQDLDRSRAFWELFGFTADREGGTDDSTWCYLRCGDSTLLLADVRPPLFTAELPLQVYVWVDDLDAVTARLAAAGHAPDHAGHPDHAAGGEVRVVDPDGNVVVYGMRDLRPGQPAGDGRSRYSITAEAAAASARRGRPPAQCRIGVAGGAPCPSPAEVKLADPWGETVWGCIPHAEEALFNAHAAFIAADEGQGLTPFLRARRKPR</sequence>
<organism evidence="2 3">
    <name type="scientific">Pilimelia anulata</name>
    <dbReference type="NCBI Taxonomy" id="53371"/>
    <lineage>
        <taxon>Bacteria</taxon>
        <taxon>Bacillati</taxon>
        <taxon>Actinomycetota</taxon>
        <taxon>Actinomycetes</taxon>
        <taxon>Micromonosporales</taxon>
        <taxon>Micromonosporaceae</taxon>
        <taxon>Pilimelia</taxon>
    </lineage>
</organism>
<dbReference type="InterPro" id="IPR004360">
    <property type="entry name" value="Glyas_Fos-R_dOase_dom"/>
</dbReference>
<name>A0A8J3BEN1_9ACTN</name>